<feature type="binding site" evidence="3">
    <location>
        <position position="83"/>
    </location>
    <ligand>
        <name>glutathione</name>
        <dbReference type="ChEBI" id="CHEBI:57925"/>
    </ligand>
</feature>
<dbReference type="Pfam" id="PF13410">
    <property type="entry name" value="GST_C_2"/>
    <property type="match status" value="1"/>
</dbReference>
<dbReference type="GO" id="GO:0004364">
    <property type="term" value="F:glutathione transferase activity"/>
    <property type="evidence" value="ECO:0007669"/>
    <property type="project" value="InterPro"/>
</dbReference>
<feature type="site" description="Lowers pKa of active site Cys" evidence="4">
    <location>
        <position position="304"/>
    </location>
</feature>
<dbReference type="SUPFAM" id="SSF52833">
    <property type="entry name" value="Thioredoxin-like"/>
    <property type="match status" value="1"/>
</dbReference>
<feature type="active site" description="Nucleophile" evidence="2">
    <location>
        <position position="50"/>
    </location>
</feature>
<dbReference type="EMBL" id="JAKJXP020000084">
    <property type="protein sequence ID" value="KAK7748283.1"/>
    <property type="molecule type" value="Genomic_DNA"/>
</dbReference>
<organism evidence="6 7">
    <name type="scientific">Diatrype stigma</name>
    <dbReference type="NCBI Taxonomy" id="117547"/>
    <lineage>
        <taxon>Eukaryota</taxon>
        <taxon>Fungi</taxon>
        <taxon>Dikarya</taxon>
        <taxon>Ascomycota</taxon>
        <taxon>Pezizomycotina</taxon>
        <taxon>Sordariomycetes</taxon>
        <taxon>Xylariomycetidae</taxon>
        <taxon>Xylariales</taxon>
        <taxon>Diatrypaceae</taxon>
        <taxon>Diatrype</taxon>
    </lineage>
</organism>
<evidence type="ECO:0000256" key="2">
    <source>
        <dbReference type="PIRSR" id="PIRSR015753-1"/>
    </source>
</evidence>
<dbReference type="SFLD" id="SFLDS00019">
    <property type="entry name" value="Glutathione_Transferase_(cytos"/>
    <property type="match status" value="1"/>
</dbReference>
<feature type="binding site" evidence="3">
    <location>
        <begin position="135"/>
        <end position="136"/>
    </location>
    <ligand>
        <name>glutathione</name>
        <dbReference type="ChEBI" id="CHEBI:57925"/>
    </ligand>
</feature>
<dbReference type="Gene3D" id="3.40.30.10">
    <property type="entry name" value="Glutaredoxin"/>
    <property type="match status" value="1"/>
</dbReference>
<dbReference type="InterPro" id="IPR036282">
    <property type="entry name" value="Glutathione-S-Trfase_C_sf"/>
</dbReference>
<dbReference type="SFLD" id="SFLDG01206">
    <property type="entry name" value="Xi.1"/>
    <property type="match status" value="1"/>
</dbReference>
<dbReference type="InterPro" id="IPR047047">
    <property type="entry name" value="GST_Omega-like_C"/>
</dbReference>
<dbReference type="Proteomes" id="UP001320420">
    <property type="component" value="Unassembled WGS sequence"/>
</dbReference>
<evidence type="ECO:0000259" key="5">
    <source>
        <dbReference type="PROSITE" id="PS50405"/>
    </source>
</evidence>
<keyword evidence="7" id="KW-1185">Reference proteome</keyword>
<dbReference type="PANTHER" id="PTHR32419">
    <property type="entry name" value="GLUTATHIONYL-HYDROQUINONE REDUCTASE"/>
    <property type="match status" value="1"/>
</dbReference>
<protein>
    <recommendedName>
        <fullName evidence="5">GST C-terminal domain-containing protein</fullName>
    </recommendedName>
</protein>
<dbReference type="InterPro" id="IPR036249">
    <property type="entry name" value="Thioredoxin-like_sf"/>
</dbReference>
<feature type="binding site" evidence="3">
    <location>
        <begin position="117"/>
        <end position="120"/>
    </location>
    <ligand>
        <name>glutathione</name>
        <dbReference type="ChEBI" id="CHEBI:57925"/>
    </ligand>
</feature>
<comment type="caution">
    <text evidence="6">The sequence shown here is derived from an EMBL/GenBank/DDBJ whole genome shotgun (WGS) entry which is preliminary data.</text>
</comment>
<feature type="active site" description="Proton donor/acceptor" evidence="2">
    <location>
        <position position="191"/>
    </location>
</feature>
<dbReference type="InterPro" id="IPR010987">
    <property type="entry name" value="Glutathione-S-Trfase_C-like"/>
</dbReference>
<gene>
    <name evidence="6" type="ORF">SLS62_008743</name>
</gene>
<accession>A0AAN9UTL7</accession>
<proteinExistence type="inferred from homology"/>
<comment type="similarity">
    <text evidence="1">Belongs to the GST superfamily.</text>
</comment>
<dbReference type="PIRSF" id="PIRSF015753">
    <property type="entry name" value="GST"/>
    <property type="match status" value="1"/>
</dbReference>
<evidence type="ECO:0000313" key="7">
    <source>
        <dbReference type="Proteomes" id="UP001320420"/>
    </source>
</evidence>
<dbReference type="AlphaFoldDB" id="A0AAN9UTL7"/>
<evidence type="ECO:0000313" key="6">
    <source>
        <dbReference type="EMBL" id="KAK7748283.1"/>
    </source>
</evidence>
<dbReference type="PROSITE" id="PS50405">
    <property type="entry name" value="GST_CTER"/>
    <property type="match status" value="1"/>
</dbReference>
<dbReference type="InterPro" id="IPR016639">
    <property type="entry name" value="GST_Omega/GSH"/>
</dbReference>
<feature type="site" description="Lowers pKa of active site Cys" evidence="4">
    <location>
        <position position="250"/>
    </location>
</feature>
<feature type="domain" description="GST C-terminal" evidence="5">
    <location>
        <begin position="168"/>
        <end position="294"/>
    </location>
</feature>
<evidence type="ECO:0000256" key="1">
    <source>
        <dbReference type="ARBA" id="ARBA00007409"/>
    </source>
</evidence>
<sequence length="337" mass="38406">MAQTAPKLEYQKDGKFTRPDSTFRNFVSRDPNSKYPAEKGRYALYVAPGCPWAHRTLIVRALKKLEDVIDLYVLNPFLGPEGWFFDGAHGTDAVDPLYGFQYARQLYLKADPDYTGRVTVPVLWDKKTGTLVNNESSEIIRMLATEFDDFVPDPKYREENRPGGGLYPEHLRADIDALNEWVYRDVNNGVYKSGFAGSQEAYDENVVALFAGLDRLEAHLSHGKPFLFGDHLTEADVRLYTTLVRFDAAYHTVFLCNLKSIRHDYPRLHLWLRRLYWDRSEELTSGGAFYNTTAPWIGLYAAGYAGSKQRINPGQADRIVPRGPAVLVEPLKDEEKL</sequence>
<dbReference type="InterPro" id="IPR004045">
    <property type="entry name" value="Glutathione_S-Trfase_N"/>
</dbReference>
<dbReference type="GO" id="GO:0005737">
    <property type="term" value="C:cytoplasm"/>
    <property type="evidence" value="ECO:0007669"/>
    <property type="project" value="TreeGrafter"/>
</dbReference>
<dbReference type="PANTHER" id="PTHR32419:SF25">
    <property type="entry name" value="GLUTATHIONE S-TRANSFERASE (EUROFUNG)"/>
    <property type="match status" value="1"/>
</dbReference>
<evidence type="ECO:0000256" key="3">
    <source>
        <dbReference type="PIRSR" id="PIRSR015753-2"/>
    </source>
</evidence>
<dbReference type="CDD" id="cd03190">
    <property type="entry name" value="GST_C_Omega_like"/>
    <property type="match status" value="1"/>
</dbReference>
<name>A0AAN9UTL7_9PEZI</name>
<dbReference type="SFLD" id="SFLDG01148">
    <property type="entry name" value="Xi_(cytGST)"/>
    <property type="match status" value="1"/>
</dbReference>
<evidence type="ECO:0000256" key="4">
    <source>
        <dbReference type="PIRSR" id="PIRSR015753-3"/>
    </source>
</evidence>
<dbReference type="SUPFAM" id="SSF47616">
    <property type="entry name" value="GST C-terminal domain-like"/>
    <property type="match status" value="1"/>
</dbReference>
<dbReference type="Gene3D" id="1.20.1050.10">
    <property type="match status" value="1"/>
</dbReference>
<dbReference type="Pfam" id="PF13409">
    <property type="entry name" value="GST_N_2"/>
    <property type="match status" value="1"/>
</dbReference>
<dbReference type="InterPro" id="IPR040079">
    <property type="entry name" value="Glutathione_S-Trfase"/>
</dbReference>
<reference evidence="6 7" key="1">
    <citation type="submission" date="2024-02" db="EMBL/GenBank/DDBJ databases">
        <title>De novo assembly and annotation of 12 fungi associated with fruit tree decline syndrome in Ontario, Canada.</title>
        <authorList>
            <person name="Sulman M."/>
            <person name="Ellouze W."/>
            <person name="Ilyukhin E."/>
        </authorList>
    </citation>
    <scope>NUCLEOTIDE SEQUENCE [LARGE SCALE GENOMIC DNA]</scope>
    <source>
        <strain evidence="6 7">M11/M66-122</strain>
    </source>
</reference>